<sequence length="326" mass="33268">MRSLPLDRRRFLGGLVAVGAAAALPGCASSGPADGATGRLRIATGSPGAVFDRYGSALAAEAGLLMPGVGADVLTTTGSVDNDLALADGRADVAFSLGDTVLLALAGEDPFTTPLSPTGLARLYDSFLQVVVPRDSPVRTLADLAGRRLADGGTGSGGRVVVSRCLAALGIEGQVELLGGPLAEGAEQLRTGAADALAYGSGFPAPALVELGRSLPLRALDLGDLVAPLVEAHGPQYVAGPLPAGPYGLPEAVRTVAVKTYLLAAADLSEEAAYGVCSVVFDRQDAIRDRVPDVRQPTTAAGMFTQPVPLHPGALRWFRDRDRRGG</sequence>
<dbReference type="InterPro" id="IPR011852">
    <property type="entry name" value="TRAP_TAXI"/>
</dbReference>
<dbReference type="RefSeq" id="WP_165628943.1">
    <property type="nucleotide sequence ID" value="NZ_BNAC01000001.1"/>
</dbReference>
<accession>A0A1I1QUI4</accession>
<name>A0A1I1QUI4_9ACTN</name>
<evidence type="ECO:0008006" key="3">
    <source>
        <dbReference type="Google" id="ProtNLM"/>
    </source>
</evidence>
<dbReference type="NCBIfam" id="TIGR02122">
    <property type="entry name" value="TRAP_TAXI"/>
    <property type="match status" value="1"/>
</dbReference>
<protein>
    <recommendedName>
        <fullName evidence="3">TRAP transporter solute receptor, TAXI family</fullName>
    </recommendedName>
</protein>
<dbReference type="Proteomes" id="UP000199022">
    <property type="component" value="Unassembled WGS sequence"/>
</dbReference>
<evidence type="ECO:0000313" key="1">
    <source>
        <dbReference type="EMBL" id="SFD25662.1"/>
    </source>
</evidence>
<dbReference type="AlphaFoldDB" id="A0A1I1QUI4"/>
<dbReference type="EMBL" id="FOMD01000003">
    <property type="protein sequence ID" value="SFD25662.1"/>
    <property type="molecule type" value="Genomic_DNA"/>
</dbReference>
<evidence type="ECO:0000313" key="2">
    <source>
        <dbReference type="Proteomes" id="UP000199022"/>
    </source>
</evidence>
<dbReference type="Pfam" id="PF16868">
    <property type="entry name" value="NMT1_3"/>
    <property type="match status" value="1"/>
</dbReference>
<keyword evidence="2" id="KW-1185">Reference proteome</keyword>
<dbReference type="PROSITE" id="PS51318">
    <property type="entry name" value="TAT"/>
    <property type="match status" value="1"/>
</dbReference>
<dbReference type="InterPro" id="IPR006311">
    <property type="entry name" value="TAT_signal"/>
</dbReference>
<proteinExistence type="predicted"/>
<reference evidence="2" key="1">
    <citation type="submission" date="2016-10" db="EMBL/GenBank/DDBJ databases">
        <authorList>
            <person name="Varghese N."/>
            <person name="Submissions S."/>
        </authorList>
    </citation>
    <scope>NUCLEOTIDE SEQUENCE [LARGE SCALE GENOMIC DNA]</scope>
    <source>
        <strain evidence="2">DSM 45962</strain>
    </source>
</reference>
<dbReference type="PANTHER" id="PTHR42941">
    <property type="entry name" value="SLL1037 PROTEIN"/>
    <property type="match status" value="1"/>
</dbReference>
<gene>
    <name evidence="1" type="ORF">SAMN05661030_2970</name>
</gene>
<organism evidence="1 2">
    <name type="scientific">Klenkia taihuensis</name>
    <dbReference type="NCBI Taxonomy" id="1225127"/>
    <lineage>
        <taxon>Bacteria</taxon>
        <taxon>Bacillati</taxon>
        <taxon>Actinomycetota</taxon>
        <taxon>Actinomycetes</taxon>
        <taxon>Geodermatophilales</taxon>
        <taxon>Geodermatophilaceae</taxon>
        <taxon>Klenkia</taxon>
    </lineage>
</organism>
<dbReference type="STRING" id="1225127.SAMN05661030_2970"/>
<dbReference type="SUPFAM" id="SSF53850">
    <property type="entry name" value="Periplasmic binding protein-like II"/>
    <property type="match status" value="1"/>
</dbReference>
<dbReference type="Gene3D" id="3.40.190.10">
    <property type="entry name" value="Periplasmic binding protein-like II"/>
    <property type="match status" value="2"/>
</dbReference>
<dbReference type="PANTHER" id="PTHR42941:SF1">
    <property type="entry name" value="SLL1037 PROTEIN"/>
    <property type="match status" value="1"/>
</dbReference>